<dbReference type="GO" id="GO:0044781">
    <property type="term" value="P:bacterial-type flagellum organization"/>
    <property type="evidence" value="ECO:0007669"/>
    <property type="project" value="UniProtKB-KW"/>
</dbReference>
<proteinExistence type="inferred from homology"/>
<evidence type="ECO:0000256" key="10">
    <source>
        <dbReference type="ARBA" id="ARBA00023225"/>
    </source>
</evidence>
<evidence type="ECO:0000256" key="11">
    <source>
        <dbReference type="SAM" id="Coils"/>
    </source>
</evidence>
<accession>A0A371J8C9</accession>
<keyword evidence="5" id="KW-1003">Cell membrane</keyword>
<feature type="coiled-coil region" evidence="11">
    <location>
        <begin position="26"/>
        <end position="128"/>
    </location>
</feature>
<comment type="subcellular location">
    <subcellularLocation>
        <location evidence="1">Cell membrane</location>
        <topology evidence="1">Peripheral membrane protein</topology>
        <orientation evidence="1">Cytoplasmic side</orientation>
    </subcellularLocation>
</comment>
<organism evidence="12 13">
    <name type="scientific">Romboutsia weinsteinii</name>
    <dbReference type="NCBI Taxonomy" id="2020949"/>
    <lineage>
        <taxon>Bacteria</taxon>
        <taxon>Bacillati</taxon>
        <taxon>Bacillota</taxon>
        <taxon>Clostridia</taxon>
        <taxon>Peptostreptococcales</taxon>
        <taxon>Peptostreptococcaceae</taxon>
        <taxon>Romboutsia</taxon>
    </lineage>
</organism>
<dbReference type="GO" id="GO:0015031">
    <property type="term" value="P:protein transport"/>
    <property type="evidence" value="ECO:0007669"/>
    <property type="project" value="UniProtKB-KW"/>
</dbReference>
<dbReference type="GO" id="GO:0006935">
    <property type="term" value="P:chemotaxis"/>
    <property type="evidence" value="ECO:0007669"/>
    <property type="project" value="UniProtKB-KW"/>
</dbReference>
<keyword evidence="7" id="KW-1005">Bacterial flagellum biogenesis</keyword>
<keyword evidence="10" id="KW-1006">Bacterial flagellum protein export</keyword>
<evidence type="ECO:0000256" key="9">
    <source>
        <dbReference type="ARBA" id="ARBA00023136"/>
    </source>
</evidence>
<evidence type="ECO:0000256" key="5">
    <source>
        <dbReference type="ARBA" id="ARBA00022475"/>
    </source>
</evidence>
<dbReference type="GO" id="GO:0005886">
    <property type="term" value="C:plasma membrane"/>
    <property type="evidence" value="ECO:0007669"/>
    <property type="project" value="UniProtKB-SubCell"/>
</dbReference>
<evidence type="ECO:0000256" key="1">
    <source>
        <dbReference type="ARBA" id="ARBA00004413"/>
    </source>
</evidence>
<comment type="caution">
    <text evidence="12">The sequence shown here is derived from an EMBL/GenBank/DDBJ whole genome shotgun (WGS) entry which is preliminary data.</text>
</comment>
<evidence type="ECO:0000256" key="2">
    <source>
        <dbReference type="ARBA" id="ARBA00010004"/>
    </source>
</evidence>
<dbReference type="GO" id="GO:0009288">
    <property type="term" value="C:bacterial-type flagellum"/>
    <property type="evidence" value="ECO:0007669"/>
    <property type="project" value="InterPro"/>
</dbReference>
<evidence type="ECO:0000256" key="6">
    <source>
        <dbReference type="ARBA" id="ARBA00022500"/>
    </source>
</evidence>
<dbReference type="EMBL" id="NOJY02000004">
    <property type="protein sequence ID" value="RDY28927.1"/>
    <property type="molecule type" value="Genomic_DNA"/>
</dbReference>
<comment type="similarity">
    <text evidence="2">Belongs to the FliJ family.</text>
</comment>
<evidence type="ECO:0000313" key="13">
    <source>
        <dbReference type="Proteomes" id="UP000215694"/>
    </source>
</evidence>
<dbReference type="InterPro" id="IPR053716">
    <property type="entry name" value="Flag_assembly_chemotaxis_eff"/>
</dbReference>
<keyword evidence="12" id="KW-0282">Flagellum</keyword>
<evidence type="ECO:0000256" key="7">
    <source>
        <dbReference type="ARBA" id="ARBA00022795"/>
    </source>
</evidence>
<protein>
    <recommendedName>
        <fullName evidence="3">Flagellar FliJ protein</fullName>
    </recommendedName>
</protein>
<name>A0A371J8C9_9FIRM</name>
<keyword evidence="9" id="KW-0472">Membrane</keyword>
<keyword evidence="12" id="KW-0966">Cell projection</keyword>
<evidence type="ECO:0000313" key="12">
    <source>
        <dbReference type="EMBL" id="RDY28927.1"/>
    </source>
</evidence>
<keyword evidence="8" id="KW-0653">Protein transport</keyword>
<reference evidence="12 13" key="1">
    <citation type="journal article" date="2017" name="Genome Announc.">
        <title>Draft Genome Sequence of Romboutsia weinsteinii sp. nov. Strain CCRI-19649(T) Isolated from Surface Water.</title>
        <authorList>
            <person name="Maheux A.F."/>
            <person name="Boudreau D.K."/>
            <person name="Berube E."/>
            <person name="Boissinot M."/>
            <person name="Cantin P."/>
            <person name="Raymond F."/>
            <person name="Corbeil J."/>
            <person name="Omar R.F."/>
            <person name="Bergeron M.G."/>
        </authorList>
    </citation>
    <scope>NUCLEOTIDE SEQUENCE [LARGE SCALE GENOMIC DNA]</scope>
    <source>
        <strain evidence="12 13">CCRI-19649</strain>
    </source>
</reference>
<dbReference type="NCBIfam" id="TIGR02473">
    <property type="entry name" value="flagell_FliJ"/>
    <property type="match status" value="1"/>
</dbReference>
<keyword evidence="11" id="KW-0175">Coiled coil</keyword>
<keyword evidence="12" id="KW-0969">Cilium</keyword>
<dbReference type="Proteomes" id="UP000215694">
    <property type="component" value="Unassembled WGS sequence"/>
</dbReference>
<dbReference type="GO" id="GO:0071973">
    <property type="term" value="P:bacterial-type flagellum-dependent cell motility"/>
    <property type="evidence" value="ECO:0007669"/>
    <property type="project" value="InterPro"/>
</dbReference>
<evidence type="ECO:0000256" key="8">
    <source>
        <dbReference type="ARBA" id="ARBA00022927"/>
    </source>
</evidence>
<dbReference type="OrthoDB" id="1707704at2"/>
<gene>
    <name evidence="12" type="primary">fliJ</name>
    <name evidence="12" type="ORF">CHL78_003125</name>
</gene>
<dbReference type="Pfam" id="PF02050">
    <property type="entry name" value="FliJ"/>
    <property type="match status" value="1"/>
</dbReference>
<keyword evidence="13" id="KW-1185">Reference proteome</keyword>
<dbReference type="AlphaFoldDB" id="A0A371J8C9"/>
<evidence type="ECO:0000256" key="4">
    <source>
        <dbReference type="ARBA" id="ARBA00022448"/>
    </source>
</evidence>
<keyword evidence="6" id="KW-0145">Chemotaxis</keyword>
<sequence length="150" mass="17886">MKNLDFRLQKVLDIKMRDEEASKVRYIEVENNKKVVEIELDRLKNNYNKYSNINDISDVLTQKITANYLSSLSYTIDKTENDLEKKKSEANIAREDLISKQVARKSLEKLKENKLKALKRESEQKEQIINDEYALYSYMRQRVQLDYKVN</sequence>
<dbReference type="RefSeq" id="WP_094368679.1">
    <property type="nucleotide sequence ID" value="NZ_NOJY02000004.1"/>
</dbReference>
<keyword evidence="4" id="KW-0813">Transport</keyword>
<dbReference type="Gene3D" id="1.10.287.1700">
    <property type="match status" value="1"/>
</dbReference>
<dbReference type="InterPro" id="IPR012823">
    <property type="entry name" value="Flagell_FliJ"/>
</dbReference>
<evidence type="ECO:0000256" key="3">
    <source>
        <dbReference type="ARBA" id="ARBA00020392"/>
    </source>
</evidence>